<proteinExistence type="predicted"/>
<dbReference type="Proteomes" id="UP000326546">
    <property type="component" value="Chromosome"/>
</dbReference>
<evidence type="ECO:0000256" key="1">
    <source>
        <dbReference type="SAM" id="MobiDB-lite"/>
    </source>
</evidence>
<dbReference type="EMBL" id="CP044427">
    <property type="protein sequence ID" value="QFG68036.1"/>
    <property type="molecule type" value="Genomic_DNA"/>
</dbReference>
<dbReference type="KEGG" id="serw:FY030_04260"/>
<protein>
    <submittedName>
        <fullName evidence="3">DUF4282 domain-containing protein</fullName>
    </submittedName>
</protein>
<name>A0A5J6V493_9MICO</name>
<dbReference type="OrthoDB" id="3261033at2"/>
<dbReference type="InterPro" id="IPR025557">
    <property type="entry name" value="DUF4282"/>
</dbReference>
<accession>A0A5J6V493</accession>
<keyword evidence="2" id="KW-0812">Transmembrane</keyword>
<keyword evidence="4" id="KW-1185">Reference proteome</keyword>
<evidence type="ECO:0000256" key="2">
    <source>
        <dbReference type="SAM" id="Phobius"/>
    </source>
</evidence>
<evidence type="ECO:0000313" key="4">
    <source>
        <dbReference type="Proteomes" id="UP000326546"/>
    </source>
</evidence>
<dbReference type="AlphaFoldDB" id="A0A5J6V493"/>
<feature type="transmembrane region" description="Helical" evidence="2">
    <location>
        <begin position="110"/>
        <end position="132"/>
    </location>
</feature>
<organism evidence="3 4">
    <name type="scientific">Ornithinimicrobium pratense</name>
    <dbReference type="NCBI Taxonomy" id="2593973"/>
    <lineage>
        <taxon>Bacteria</taxon>
        <taxon>Bacillati</taxon>
        <taxon>Actinomycetota</taxon>
        <taxon>Actinomycetes</taxon>
        <taxon>Micrococcales</taxon>
        <taxon>Ornithinimicrobiaceae</taxon>
        <taxon>Ornithinimicrobium</taxon>
    </lineage>
</organism>
<gene>
    <name evidence="3" type="ORF">FY030_04260</name>
</gene>
<keyword evidence="2" id="KW-1133">Transmembrane helix</keyword>
<sequence length="157" mass="16748">MTGILSLATRPRAGRLWGLHQVASDEETTMSTPPDPHQQPGPNRPGPGGRGSDLSTSSTGLIKALFDFNFDTFITPKIVKIVYVVATVLVGLATLGMIFSALAMMTDGGVAVLLGLIFLVAAPILGLVYLAFIRMSLELYYAVIRLSEDVHHGPGRL</sequence>
<reference evidence="3 4" key="1">
    <citation type="submission" date="2019-09" db="EMBL/GenBank/DDBJ databases">
        <title>Serinicoccus pratensis sp. nov., isolated from meadow soil.</title>
        <authorList>
            <person name="Zhang W."/>
        </authorList>
    </citation>
    <scope>NUCLEOTIDE SEQUENCE [LARGE SCALE GENOMIC DNA]</scope>
    <source>
        <strain evidence="3 4">W204</strain>
    </source>
</reference>
<evidence type="ECO:0000313" key="3">
    <source>
        <dbReference type="EMBL" id="QFG68036.1"/>
    </source>
</evidence>
<feature type="region of interest" description="Disordered" evidence="1">
    <location>
        <begin position="25"/>
        <end position="55"/>
    </location>
</feature>
<keyword evidence="2" id="KW-0472">Membrane</keyword>
<dbReference type="Pfam" id="PF14110">
    <property type="entry name" value="DUF4282"/>
    <property type="match status" value="1"/>
</dbReference>
<feature type="transmembrane region" description="Helical" evidence="2">
    <location>
        <begin position="81"/>
        <end position="104"/>
    </location>
</feature>
<feature type="compositionally biased region" description="Pro residues" evidence="1">
    <location>
        <begin position="33"/>
        <end position="45"/>
    </location>
</feature>